<keyword evidence="3" id="KW-1185">Reference proteome</keyword>
<feature type="compositionally biased region" description="Low complexity" evidence="1">
    <location>
        <begin position="107"/>
        <end position="121"/>
    </location>
</feature>
<feature type="region of interest" description="Disordered" evidence="1">
    <location>
        <begin position="44"/>
        <end position="145"/>
    </location>
</feature>
<feature type="region of interest" description="Disordered" evidence="1">
    <location>
        <begin position="1"/>
        <end position="20"/>
    </location>
</feature>
<name>A0A8H3YHE8_9TREE</name>
<evidence type="ECO:0000256" key="1">
    <source>
        <dbReference type="SAM" id="MobiDB-lite"/>
    </source>
</evidence>
<proteinExistence type="predicted"/>
<dbReference type="AlphaFoldDB" id="A0A8H3YHE8"/>
<dbReference type="EMBL" id="BLZA01000053">
    <property type="protein sequence ID" value="GHJ89905.1"/>
    <property type="molecule type" value="Genomic_DNA"/>
</dbReference>
<protein>
    <submittedName>
        <fullName evidence="2">Uncharacterized protein</fullName>
    </submittedName>
</protein>
<dbReference type="OrthoDB" id="2586308at2759"/>
<feature type="compositionally biased region" description="Polar residues" evidence="1">
    <location>
        <begin position="77"/>
        <end position="90"/>
    </location>
</feature>
<accession>A0A8H3YHE8</accession>
<reference evidence="2" key="1">
    <citation type="submission" date="2020-07" db="EMBL/GenBank/DDBJ databases">
        <title>Draft Genome Sequence of a Deep-Sea Yeast, Naganishia (Cryptococcus) liquefaciens strain N6.</title>
        <authorList>
            <person name="Han Y.W."/>
            <person name="Kajitani R."/>
            <person name="Morimoto H."/>
            <person name="Parhat M."/>
            <person name="Tsubouchi H."/>
            <person name="Bakenova O."/>
            <person name="Ogata M."/>
            <person name="Argunhan B."/>
            <person name="Aoki R."/>
            <person name="Kajiwara S."/>
            <person name="Itoh T."/>
            <person name="Iwasaki H."/>
        </authorList>
    </citation>
    <scope>NUCLEOTIDE SEQUENCE</scope>
    <source>
        <strain evidence="2">N6</strain>
    </source>
</reference>
<evidence type="ECO:0000313" key="2">
    <source>
        <dbReference type="EMBL" id="GHJ89905.1"/>
    </source>
</evidence>
<gene>
    <name evidence="2" type="ORF">NliqN6_6307</name>
</gene>
<evidence type="ECO:0000313" key="3">
    <source>
        <dbReference type="Proteomes" id="UP000620104"/>
    </source>
</evidence>
<sequence length="449" mass="48446">MGSPMHSFLFSPPTSPTAIQASHSPLLEPVETFNALNRLLSPRVGPSTTFQPGPELGSRKVSSTISHQDCDDGQGGFPSTRSYPSRSVSPINLAPLPAHGELPPFPSSSSSSYQPRSSSAPVLSRHNSFSASAPPNVPTDFTLPPPATHRDALATLRKTWLSFPRPKTVVRLILAALLLFGSISLVLRSTSPLLSSTTRESHDKLPMSVIQQQLIDIERISVVGGKKVRVTGQWGAPRTLTYADEQQAMAPSRAYRPVNSPIPLTASQELLALQSYLLAGPTNSLLPTIDTSRPLDPMSLVGFHANDAHGWTELRAEVEPVVIWSTGPTWTDPVHELLALYALTPGPHTLSLDSRPDQAAIKATLSRLVTGRSADSPAPLITIGGRPIDGYAPLLKLHVEGKLHGMLERAGAVVDGKRAQEELDRARAARLQKRVKQARIVFRDEDDEA</sequence>
<dbReference type="Gene3D" id="3.40.30.10">
    <property type="entry name" value="Glutaredoxin"/>
    <property type="match status" value="1"/>
</dbReference>
<dbReference type="Proteomes" id="UP000620104">
    <property type="component" value="Unassembled WGS sequence"/>
</dbReference>
<organism evidence="2 3">
    <name type="scientific">Naganishia liquefaciens</name>
    <dbReference type="NCBI Taxonomy" id="104408"/>
    <lineage>
        <taxon>Eukaryota</taxon>
        <taxon>Fungi</taxon>
        <taxon>Dikarya</taxon>
        <taxon>Basidiomycota</taxon>
        <taxon>Agaricomycotina</taxon>
        <taxon>Tremellomycetes</taxon>
        <taxon>Filobasidiales</taxon>
        <taxon>Filobasidiaceae</taxon>
        <taxon>Naganishia</taxon>
    </lineage>
</organism>
<comment type="caution">
    <text evidence="2">The sequence shown here is derived from an EMBL/GenBank/DDBJ whole genome shotgun (WGS) entry which is preliminary data.</text>
</comment>